<feature type="transmembrane region" description="Helical" evidence="7">
    <location>
        <begin position="150"/>
        <end position="168"/>
    </location>
</feature>
<dbReference type="InterPro" id="IPR030191">
    <property type="entry name" value="CodB"/>
</dbReference>
<name>A0A4R5NCV4_9LACO</name>
<protein>
    <recommendedName>
        <fullName evidence="10">Allantoin permease</fullName>
    </recommendedName>
</protein>
<sequence length="449" mass="48392">MDLDKEDTPTAVEEPQASEGTFDDYSTQRVPDAERDPMWKILMVQIGGFVCLSQFMLGAELGYGMSFRDAVLSTVLGSVILQFIAYGLGLAGQREGLATSLLSKWAGFGQIGSAFVSLAFAISLIGWFGIQNSVFAQGIVSILGKNANFGVVSTITGLVVTFSVIFGFKGLSWTTNISVPAFIVVIGVAIYNMLKGHTVTALVTMAAPGAAMTLSSAITMVTGNFIVGAIIMPDLTRRSRNGRDVFWICVIGTLVGELGVNVIGVLMAHAVGTSKIMPIIYQLTGLFGIALIVLSSVKVNDLNLYSASLDIVNFFKQVFHVNMNRAWVTIIAGCIGTFLSVIGVIDKFSSFLTILGVVFPPVASIMFVDYWILKRDRKVLNESRAKNELPTHTDKFPVVTIVAWVGGSLIGYFFTWGIQSITVIIASGLIYYVGMKLFGKKQTTLETAE</sequence>
<accession>A0A4R5NCV4</accession>
<evidence type="ECO:0000256" key="4">
    <source>
        <dbReference type="ARBA" id="ARBA00022989"/>
    </source>
</evidence>
<evidence type="ECO:0000256" key="7">
    <source>
        <dbReference type="SAM" id="Phobius"/>
    </source>
</evidence>
<feature type="transmembrane region" description="Helical" evidence="7">
    <location>
        <begin position="214"/>
        <end position="233"/>
    </location>
</feature>
<comment type="subcellular location">
    <subcellularLocation>
        <location evidence="1">Membrane</location>
        <topology evidence="1">Multi-pass membrane protein</topology>
    </subcellularLocation>
</comment>
<feature type="transmembrane region" description="Helical" evidence="7">
    <location>
        <begin position="351"/>
        <end position="373"/>
    </location>
</feature>
<dbReference type="PANTHER" id="PTHR30569">
    <property type="entry name" value="CYTOSINE TRANSPORTER CODB"/>
    <property type="match status" value="1"/>
</dbReference>
<evidence type="ECO:0000313" key="8">
    <source>
        <dbReference type="EMBL" id="TDG70627.1"/>
    </source>
</evidence>
<gene>
    <name evidence="8" type="ORF">C5L30_001418</name>
</gene>
<keyword evidence="5 7" id="KW-0472">Membrane</keyword>
<feature type="transmembrane region" description="Helical" evidence="7">
    <location>
        <begin position="175"/>
        <end position="194"/>
    </location>
</feature>
<feature type="transmembrane region" description="Helical" evidence="7">
    <location>
        <begin position="70"/>
        <end position="91"/>
    </location>
</feature>
<evidence type="ECO:0000256" key="6">
    <source>
        <dbReference type="SAM" id="MobiDB-lite"/>
    </source>
</evidence>
<dbReference type="Proteomes" id="UP000295257">
    <property type="component" value="Unassembled WGS sequence"/>
</dbReference>
<feature type="transmembrane region" description="Helical" evidence="7">
    <location>
        <begin position="111"/>
        <end position="130"/>
    </location>
</feature>
<dbReference type="GO" id="GO:0015209">
    <property type="term" value="F:cytosine transmembrane transporter activity"/>
    <property type="evidence" value="ECO:0007669"/>
    <property type="project" value="InterPro"/>
</dbReference>
<keyword evidence="3 7" id="KW-0812">Transmembrane</keyword>
<feature type="region of interest" description="Disordered" evidence="6">
    <location>
        <begin position="1"/>
        <end position="29"/>
    </location>
</feature>
<evidence type="ECO:0000256" key="3">
    <source>
        <dbReference type="ARBA" id="ARBA00022692"/>
    </source>
</evidence>
<evidence type="ECO:0000256" key="5">
    <source>
        <dbReference type="ARBA" id="ARBA00023136"/>
    </source>
</evidence>
<feature type="transmembrane region" description="Helical" evidence="7">
    <location>
        <begin position="38"/>
        <end position="58"/>
    </location>
</feature>
<feature type="transmembrane region" description="Helical" evidence="7">
    <location>
        <begin position="279"/>
        <end position="297"/>
    </location>
</feature>
<dbReference type="Gene3D" id="1.10.4160.10">
    <property type="entry name" value="Hydantoin permease"/>
    <property type="match status" value="1"/>
</dbReference>
<comment type="similarity">
    <text evidence="2">Belongs to the purine-cytosine permease (2.A.39) family.</text>
</comment>
<feature type="transmembrane region" description="Helical" evidence="7">
    <location>
        <begin position="326"/>
        <end position="345"/>
    </location>
</feature>
<dbReference type="GO" id="GO:0005886">
    <property type="term" value="C:plasma membrane"/>
    <property type="evidence" value="ECO:0007669"/>
    <property type="project" value="TreeGrafter"/>
</dbReference>
<dbReference type="RefSeq" id="WP_010019638.1">
    <property type="nucleotide sequence ID" value="NZ_PUFN01000024.1"/>
</dbReference>
<organism evidence="8 9">
    <name type="scientific">Companilactobacillus farciminis</name>
    <dbReference type="NCBI Taxonomy" id="1612"/>
    <lineage>
        <taxon>Bacteria</taxon>
        <taxon>Bacillati</taxon>
        <taxon>Bacillota</taxon>
        <taxon>Bacilli</taxon>
        <taxon>Lactobacillales</taxon>
        <taxon>Lactobacillaceae</taxon>
        <taxon>Companilactobacillus</taxon>
    </lineage>
</organism>
<evidence type="ECO:0000256" key="1">
    <source>
        <dbReference type="ARBA" id="ARBA00004141"/>
    </source>
</evidence>
<dbReference type="OrthoDB" id="9787279at2"/>
<reference evidence="8 9" key="1">
    <citation type="journal article" date="2019" name="Appl. Microbiol. Biotechnol.">
        <title>Uncovering carbohydrate metabolism through a genotype-phenotype association study of 56 lactic acid bacteria genomes.</title>
        <authorList>
            <person name="Buron-Moles G."/>
            <person name="Chailyan A."/>
            <person name="Dolejs I."/>
            <person name="Forster J."/>
            <person name="Miks M.H."/>
        </authorList>
    </citation>
    <scope>NUCLEOTIDE SEQUENCE [LARGE SCALE GENOMIC DNA]</scope>
    <source>
        <strain evidence="8 9">ATCC 29644</strain>
    </source>
</reference>
<dbReference type="PANTHER" id="PTHR30569:SF0">
    <property type="entry name" value="CYTOSINE PERMEASE"/>
    <property type="match status" value="1"/>
</dbReference>
<dbReference type="AlphaFoldDB" id="A0A4R5NCV4"/>
<feature type="transmembrane region" description="Helical" evidence="7">
    <location>
        <begin position="245"/>
        <end position="267"/>
    </location>
</feature>
<feature type="transmembrane region" description="Helical" evidence="7">
    <location>
        <begin position="420"/>
        <end position="439"/>
    </location>
</feature>
<dbReference type="InterPro" id="IPR001248">
    <property type="entry name" value="Pur-cyt_permease"/>
</dbReference>
<proteinExistence type="inferred from homology"/>
<dbReference type="CDD" id="cd11484">
    <property type="entry name" value="SLC-NCS1sbd_CobB-like"/>
    <property type="match status" value="1"/>
</dbReference>
<dbReference type="EMBL" id="PUFN01000024">
    <property type="protein sequence ID" value="TDG70627.1"/>
    <property type="molecule type" value="Genomic_DNA"/>
</dbReference>
<comment type="caution">
    <text evidence="8">The sequence shown here is derived from an EMBL/GenBank/DDBJ whole genome shotgun (WGS) entry which is preliminary data.</text>
</comment>
<evidence type="ECO:0000256" key="2">
    <source>
        <dbReference type="ARBA" id="ARBA00008974"/>
    </source>
</evidence>
<evidence type="ECO:0000313" key="9">
    <source>
        <dbReference type="Proteomes" id="UP000295257"/>
    </source>
</evidence>
<dbReference type="Pfam" id="PF02133">
    <property type="entry name" value="Transp_cyt_pur"/>
    <property type="match status" value="1"/>
</dbReference>
<keyword evidence="4 7" id="KW-1133">Transmembrane helix</keyword>
<keyword evidence="9" id="KW-1185">Reference proteome</keyword>
<evidence type="ECO:0008006" key="10">
    <source>
        <dbReference type="Google" id="ProtNLM"/>
    </source>
</evidence>